<evidence type="ECO:0000256" key="4">
    <source>
        <dbReference type="ARBA" id="ARBA00048460"/>
    </source>
</evidence>
<dbReference type="EMBL" id="JALJOU010000096">
    <property type="protein sequence ID" value="KAK9821781.1"/>
    <property type="molecule type" value="Genomic_DNA"/>
</dbReference>
<evidence type="ECO:0000313" key="7">
    <source>
        <dbReference type="Proteomes" id="UP001445335"/>
    </source>
</evidence>
<evidence type="ECO:0000256" key="2">
    <source>
        <dbReference type="ARBA" id="ARBA00013262"/>
    </source>
</evidence>
<dbReference type="AlphaFoldDB" id="A0AAW1QKZ3"/>
<dbReference type="SUPFAM" id="SSF48452">
    <property type="entry name" value="TPR-like"/>
    <property type="match status" value="1"/>
</dbReference>
<dbReference type="PANTHER" id="PTHR12788:SF10">
    <property type="entry name" value="PROTEIN-TYROSINE SULFOTRANSFERASE"/>
    <property type="match status" value="1"/>
</dbReference>
<evidence type="ECO:0000313" key="6">
    <source>
        <dbReference type="EMBL" id="KAK9821781.1"/>
    </source>
</evidence>
<dbReference type="GO" id="GO:0008476">
    <property type="term" value="F:protein-tyrosine sulfotransferase activity"/>
    <property type="evidence" value="ECO:0007669"/>
    <property type="project" value="UniProtKB-EC"/>
</dbReference>
<gene>
    <name evidence="6" type="ORF">WJX81_002302</name>
</gene>
<keyword evidence="7" id="KW-1185">Reference proteome</keyword>
<dbReference type="InterPro" id="IPR011990">
    <property type="entry name" value="TPR-like_helical_dom_sf"/>
</dbReference>
<dbReference type="EC" id="2.8.2.20" evidence="2"/>
<evidence type="ECO:0000256" key="1">
    <source>
        <dbReference type="ARBA" id="ARBA00009988"/>
    </source>
</evidence>
<comment type="caution">
    <text evidence="6">The sequence shown here is derived from an EMBL/GenBank/DDBJ whole genome shotgun (WGS) entry which is preliminary data.</text>
</comment>
<feature type="compositionally biased region" description="Acidic residues" evidence="5">
    <location>
        <begin position="160"/>
        <end position="172"/>
    </location>
</feature>
<organism evidence="6 7">
    <name type="scientific">Elliptochloris bilobata</name>
    <dbReference type="NCBI Taxonomy" id="381761"/>
    <lineage>
        <taxon>Eukaryota</taxon>
        <taxon>Viridiplantae</taxon>
        <taxon>Chlorophyta</taxon>
        <taxon>core chlorophytes</taxon>
        <taxon>Trebouxiophyceae</taxon>
        <taxon>Trebouxiophyceae incertae sedis</taxon>
        <taxon>Elliptochloris clade</taxon>
        <taxon>Elliptochloris</taxon>
    </lineage>
</organism>
<accession>A0AAW1QKZ3</accession>
<dbReference type="Gene3D" id="1.25.40.10">
    <property type="entry name" value="Tetratricopeptide repeat domain"/>
    <property type="match status" value="1"/>
</dbReference>
<dbReference type="SUPFAM" id="SSF52540">
    <property type="entry name" value="P-loop containing nucleoside triphosphate hydrolases"/>
    <property type="match status" value="1"/>
</dbReference>
<dbReference type="Proteomes" id="UP001445335">
    <property type="component" value="Unassembled WGS sequence"/>
</dbReference>
<feature type="region of interest" description="Disordered" evidence="5">
    <location>
        <begin position="157"/>
        <end position="208"/>
    </location>
</feature>
<proteinExistence type="inferred from homology"/>
<dbReference type="Pfam" id="PF13469">
    <property type="entry name" value="Sulfotransfer_3"/>
    <property type="match status" value="1"/>
</dbReference>
<sequence>MRYVQLATLLHKADYIAPDGGSRISEAERAYRLAIRHAPNPAMEAGVTGNLGALLLGVAGRVEDGLRFIERCIERFAEARIVANPLYAGALFNRGKALDMLGRAGEAQDAYAEAARAARGISAAQGSYAKAFAAQKQLSKEQVAELEDATRYLGLVAGEVQEEESPEDEDDSAAGRRRRRWRTSSGDDAGDGGVGVGGGGGGGGAARAKPLSELQPAWEWLDGIGAEDRSWLHFALYHGYEAQGDASRAWHHLELANRLQRSRIQYSPDGADALLHTLRELFLLPASAGLGSAAHASELTSARATLKALLAGDAGCDDATPVFVVGMPRSGSTLVEQILASHSQVFGAGEDTAFQPLVPDLIAALNSADRKAAIAAVGMRYVAAMRAHMPRDSPNPSPARIVDKMLRNAWNVGHIAIALPRASVVHVVRHPLDVVLSCYVQPFEGRGTPWAWDLKEIAHEVALTHEVMKLWDEVLPGRVLHVRYEELVADQAAVSRRLLAHCGLPWEEGVLDFHATQRTVQTASLGQVRKRIYGSAVARWRQYAAELRPAAEILQPLIDVYEAGLRSAGLLGGHADHDEL</sequence>
<comment type="catalytic activity">
    <reaction evidence="4">
        <text>L-tyrosyl-[protein] + 3'-phosphoadenylyl sulfate = O-sulfo-L-tyrosine-[protein] + adenosine 3',5'-bisphosphate + H(+)</text>
        <dbReference type="Rhea" id="RHEA:16801"/>
        <dbReference type="Rhea" id="RHEA-COMP:10136"/>
        <dbReference type="Rhea" id="RHEA-COMP:11688"/>
        <dbReference type="ChEBI" id="CHEBI:15378"/>
        <dbReference type="ChEBI" id="CHEBI:46858"/>
        <dbReference type="ChEBI" id="CHEBI:58339"/>
        <dbReference type="ChEBI" id="CHEBI:58343"/>
        <dbReference type="ChEBI" id="CHEBI:65286"/>
        <dbReference type="EC" id="2.8.2.20"/>
    </reaction>
</comment>
<evidence type="ECO:0000256" key="5">
    <source>
        <dbReference type="SAM" id="MobiDB-lite"/>
    </source>
</evidence>
<comment type="similarity">
    <text evidence="1">Belongs to the protein sulfotransferase family.</text>
</comment>
<name>A0AAW1QKZ3_9CHLO</name>
<dbReference type="InterPro" id="IPR026634">
    <property type="entry name" value="TPST-like"/>
</dbReference>
<evidence type="ECO:0000256" key="3">
    <source>
        <dbReference type="ARBA" id="ARBA00022679"/>
    </source>
</evidence>
<dbReference type="GO" id="GO:0005794">
    <property type="term" value="C:Golgi apparatus"/>
    <property type="evidence" value="ECO:0007669"/>
    <property type="project" value="TreeGrafter"/>
</dbReference>
<reference evidence="6 7" key="1">
    <citation type="journal article" date="2024" name="Nat. Commun.">
        <title>Phylogenomics reveals the evolutionary origins of lichenization in chlorophyte algae.</title>
        <authorList>
            <person name="Puginier C."/>
            <person name="Libourel C."/>
            <person name="Otte J."/>
            <person name="Skaloud P."/>
            <person name="Haon M."/>
            <person name="Grisel S."/>
            <person name="Petersen M."/>
            <person name="Berrin J.G."/>
            <person name="Delaux P.M."/>
            <person name="Dal Grande F."/>
            <person name="Keller J."/>
        </authorList>
    </citation>
    <scope>NUCLEOTIDE SEQUENCE [LARGE SCALE GENOMIC DNA]</scope>
    <source>
        <strain evidence="6 7">SAG 245.80</strain>
    </source>
</reference>
<dbReference type="PANTHER" id="PTHR12788">
    <property type="entry name" value="PROTEIN-TYROSINE SULFOTRANSFERASE 2"/>
    <property type="match status" value="1"/>
</dbReference>
<keyword evidence="3" id="KW-0808">Transferase</keyword>
<protein>
    <recommendedName>
        <fullName evidence="2">protein-tyrosine sulfotransferase</fullName>
        <ecNumber evidence="2">2.8.2.20</ecNumber>
    </recommendedName>
</protein>
<dbReference type="InterPro" id="IPR027417">
    <property type="entry name" value="P-loop_NTPase"/>
</dbReference>
<feature type="compositionally biased region" description="Gly residues" evidence="5">
    <location>
        <begin position="191"/>
        <end position="205"/>
    </location>
</feature>
<dbReference type="Gene3D" id="3.40.50.300">
    <property type="entry name" value="P-loop containing nucleotide triphosphate hydrolases"/>
    <property type="match status" value="1"/>
</dbReference>